<gene>
    <name evidence="1" type="ORF">HINF_LOCUS22011</name>
    <name evidence="2" type="ORF">HINF_LOCUS28109</name>
</gene>
<evidence type="ECO:0000313" key="2">
    <source>
        <dbReference type="EMBL" id="CAL6021309.1"/>
    </source>
</evidence>
<protein>
    <submittedName>
        <fullName evidence="2">Hypothetical_protein</fullName>
    </submittedName>
</protein>
<organism evidence="1">
    <name type="scientific">Hexamita inflata</name>
    <dbReference type="NCBI Taxonomy" id="28002"/>
    <lineage>
        <taxon>Eukaryota</taxon>
        <taxon>Metamonada</taxon>
        <taxon>Diplomonadida</taxon>
        <taxon>Hexamitidae</taxon>
        <taxon>Hexamitinae</taxon>
        <taxon>Hexamita</taxon>
    </lineage>
</organism>
<accession>A0AA86P922</accession>
<comment type="caution">
    <text evidence="1">The sequence shown here is derived from an EMBL/GenBank/DDBJ whole genome shotgun (WGS) entry which is preliminary data.</text>
</comment>
<dbReference type="Proteomes" id="UP001642409">
    <property type="component" value="Unassembled WGS sequence"/>
</dbReference>
<name>A0AA86P922_9EUKA</name>
<dbReference type="EMBL" id="CATOUU010000564">
    <property type="protein sequence ID" value="CAI9934366.1"/>
    <property type="molecule type" value="Genomic_DNA"/>
</dbReference>
<dbReference type="AlphaFoldDB" id="A0AA86P922"/>
<dbReference type="EMBL" id="CAXDID020000088">
    <property type="protein sequence ID" value="CAL6021309.1"/>
    <property type="molecule type" value="Genomic_DNA"/>
</dbReference>
<reference evidence="2 3" key="2">
    <citation type="submission" date="2024-07" db="EMBL/GenBank/DDBJ databases">
        <authorList>
            <person name="Akdeniz Z."/>
        </authorList>
    </citation>
    <scope>NUCLEOTIDE SEQUENCE [LARGE SCALE GENOMIC DNA]</scope>
</reference>
<reference evidence="1" key="1">
    <citation type="submission" date="2023-06" db="EMBL/GenBank/DDBJ databases">
        <authorList>
            <person name="Kurt Z."/>
        </authorList>
    </citation>
    <scope>NUCLEOTIDE SEQUENCE</scope>
</reference>
<proteinExistence type="predicted"/>
<keyword evidence="3" id="KW-1185">Reference proteome</keyword>
<evidence type="ECO:0000313" key="3">
    <source>
        <dbReference type="Proteomes" id="UP001642409"/>
    </source>
</evidence>
<evidence type="ECO:0000313" key="1">
    <source>
        <dbReference type="EMBL" id="CAI9934366.1"/>
    </source>
</evidence>
<sequence>MQDEFLQALRSTLNIPSLASYDNQKNIIVSTIKRLPYKQQEQVWYDLSFLLNMRVADVQRHFEREYCQTMFKYQEQLYESFSTQWDSSANNPEPTQNSQIRVLKVPVGDKKIDKQLAVKHHKFTQEEITMIRQLCMNSDLSEEAKLDMIQRQLEFRKQICQFTRLLQKKDK</sequence>